<reference evidence="2 3" key="1">
    <citation type="submission" date="2019-11" db="EMBL/GenBank/DDBJ databases">
        <authorList>
            <person name="Dong K."/>
        </authorList>
    </citation>
    <scope>NUCLEOTIDE SEQUENCE [LARGE SCALE GENOMIC DNA]</scope>
    <source>
        <strain evidence="2 3">NBRC 111993</strain>
    </source>
</reference>
<proteinExistence type="predicted"/>
<feature type="region of interest" description="Disordered" evidence="1">
    <location>
        <begin position="41"/>
        <end position="66"/>
    </location>
</feature>
<dbReference type="RefSeq" id="WP_155093699.1">
    <property type="nucleotide sequence ID" value="NZ_WMIE01000001.1"/>
</dbReference>
<dbReference type="OrthoDB" id="4206561at2"/>
<dbReference type="Proteomes" id="UP000478183">
    <property type="component" value="Unassembled WGS sequence"/>
</dbReference>
<name>A0A6L6J839_9RHOB</name>
<organism evidence="2 3">
    <name type="scientific">Paracoccus aestuariivivens</name>
    <dbReference type="NCBI Taxonomy" id="1820333"/>
    <lineage>
        <taxon>Bacteria</taxon>
        <taxon>Pseudomonadati</taxon>
        <taxon>Pseudomonadota</taxon>
        <taxon>Alphaproteobacteria</taxon>
        <taxon>Rhodobacterales</taxon>
        <taxon>Paracoccaceae</taxon>
        <taxon>Paracoccus</taxon>
    </lineage>
</organism>
<evidence type="ECO:0000313" key="3">
    <source>
        <dbReference type="Proteomes" id="UP000478183"/>
    </source>
</evidence>
<evidence type="ECO:0000256" key="1">
    <source>
        <dbReference type="SAM" id="MobiDB-lite"/>
    </source>
</evidence>
<comment type="caution">
    <text evidence="2">The sequence shown here is derived from an EMBL/GenBank/DDBJ whole genome shotgun (WGS) entry which is preliminary data.</text>
</comment>
<evidence type="ECO:0000313" key="2">
    <source>
        <dbReference type="EMBL" id="MTH76314.1"/>
    </source>
</evidence>
<dbReference type="AlphaFoldDB" id="A0A6L6J839"/>
<protein>
    <recommendedName>
        <fullName evidence="4">Phage tail protein</fullName>
    </recommendedName>
</protein>
<dbReference type="Gene3D" id="4.10.410.40">
    <property type="match status" value="1"/>
</dbReference>
<evidence type="ECO:0008006" key="4">
    <source>
        <dbReference type="Google" id="ProtNLM"/>
    </source>
</evidence>
<gene>
    <name evidence="2" type="ORF">GL286_01065</name>
</gene>
<keyword evidence="3" id="KW-1185">Reference proteome</keyword>
<dbReference type="EMBL" id="WMIE01000001">
    <property type="protein sequence ID" value="MTH76314.1"/>
    <property type="molecule type" value="Genomic_DNA"/>
</dbReference>
<accession>A0A6L6J839</accession>
<sequence>MPERRSEADVSWDDQLWIGRFAAGSTTATFTQIFGVETLPMPERAPEDQDVTHQQSPGRSRETKPGLMAAADYSIDKQLWAADEGDTMLDELAGLTEAGTEEHILVEMVVAGLRRTYRGYVNAFTPTGAVGEKRMSTVAFKIFNRVTPNPRVVPPVGG</sequence>